<reference evidence="2" key="1">
    <citation type="journal article" date="2013" name="J. Plant Res.">
        <title>Effect of fungi and light on seed germination of three Opuntia species from semiarid lands of central Mexico.</title>
        <authorList>
            <person name="Delgado-Sanchez P."/>
            <person name="Jimenez-Bremont J.F."/>
            <person name="Guerrero-Gonzalez Mde L."/>
            <person name="Flores J."/>
        </authorList>
    </citation>
    <scope>NUCLEOTIDE SEQUENCE</scope>
    <source>
        <tissue evidence="2">Cladode</tissue>
    </source>
</reference>
<organism evidence="2">
    <name type="scientific">Opuntia streptacantha</name>
    <name type="common">Prickly pear cactus</name>
    <name type="synonym">Opuntia cardona</name>
    <dbReference type="NCBI Taxonomy" id="393608"/>
    <lineage>
        <taxon>Eukaryota</taxon>
        <taxon>Viridiplantae</taxon>
        <taxon>Streptophyta</taxon>
        <taxon>Embryophyta</taxon>
        <taxon>Tracheophyta</taxon>
        <taxon>Spermatophyta</taxon>
        <taxon>Magnoliopsida</taxon>
        <taxon>eudicotyledons</taxon>
        <taxon>Gunneridae</taxon>
        <taxon>Pentapetalae</taxon>
        <taxon>Caryophyllales</taxon>
        <taxon>Cactineae</taxon>
        <taxon>Cactaceae</taxon>
        <taxon>Opuntioideae</taxon>
        <taxon>Opuntia</taxon>
    </lineage>
</organism>
<evidence type="ECO:0000256" key="1">
    <source>
        <dbReference type="SAM" id="MobiDB-lite"/>
    </source>
</evidence>
<dbReference type="AlphaFoldDB" id="A0A7C9CJ85"/>
<proteinExistence type="predicted"/>
<accession>A0A7C9CJ85</accession>
<sequence length="277" mass="31112">MFDKWKVLYQMRMSLPLLVFLLRIPIWNGFQWFLVDGKCPMVQHPNLQDIPRGPRKRPKVKKKEQNMSSQLSAPPGQTFSHKPGFVELVEGDPGGIISCTTYPWKAQDLSFPTSPSGAYLEIIWFPNQKQNRNCALPSRIQHTRLLASVWITKPSPTATKLWGLKLHLVRNITKALKLGDDQRLMLEPASQEGGLEETIRDSLASIKGKPPWGPYQRLLDSPRSLQSAATTKEKAQVLRDQATDPPGYTPMSRFGFAIRIVYDPGGVSACSSYKGLA</sequence>
<feature type="compositionally biased region" description="Polar residues" evidence="1">
    <location>
        <begin position="66"/>
        <end position="76"/>
    </location>
</feature>
<feature type="region of interest" description="Disordered" evidence="1">
    <location>
        <begin position="45"/>
        <end position="76"/>
    </location>
</feature>
<reference evidence="2" key="2">
    <citation type="submission" date="2020-07" db="EMBL/GenBank/DDBJ databases">
        <authorList>
            <person name="Vera ALvarez R."/>
            <person name="Arias-Moreno D.M."/>
            <person name="Jimenez-Jacinto V."/>
            <person name="Jimenez-Bremont J.F."/>
            <person name="Swaminathan K."/>
            <person name="Moose S.P."/>
            <person name="Guerrero-Gonzalez M.L."/>
            <person name="Marino-Ramirez L."/>
            <person name="Landsman D."/>
            <person name="Rodriguez-Kessler M."/>
            <person name="Delgado-Sanchez P."/>
        </authorList>
    </citation>
    <scope>NUCLEOTIDE SEQUENCE</scope>
    <source>
        <tissue evidence="2">Cladode</tissue>
    </source>
</reference>
<protein>
    <submittedName>
        <fullName evidence="2">Uncharacterized protein</fullName>
    </submittedName>
</protein>
<name>A0A7C9CJ85_OPUST</name>
<dbReference type="EMBL" id="GISG01023789">
    <property type="protein sequence ID" value="MBA4619082.1"/>
    <property type="molecule type" value="Transcribed_RNA"/>
</dbReference>
<evidence type="ECO:0000313" key="2">
    <source>
        <dbReference type="EMBL" id="MBA4619082.1"/>
    </source>
</evidence>
<feature type="compositionally biased region" description="Basic residues" evidence="1">
    <location>
        <begin position="53"/>
        <end position="62"/>
    </location>
</feature>